<evidence type="ECO:0000259" key="2">
    <source>
        <dbReference type="PROSITE" id="PS50097"/>
    </source>
</evidence>
<evidence type="ECO:0000313" key="5">
    <source>
        <dbReference type="Proteomes" id="UP000275408"/>
    </source>
</evidence>
<feature type="domain" description="TLDc" evidence="3">
    <location>
        <begin position="526"/>
        <end position="701"/>
    </location>
</feature>
<evidence type="ECO:0000256" key="1">
    <source>
        <dbReference type="SAM" id="Coils"/>
    </source>
</evidence>
<dbReference type="Pfam" id="PF07534">
    <property type="entry name" value="TLD"/>
    <property type="match status" value="3"/>
</dbReference>
<dbReference type="InterPro" id="IPR003131">
    <property type="entry name" value="T1-type_BTB"/>
</dbReference>
<protein>
    <recommendedName>
        <fullName evidence="6">TLDc domain-containing protein</fullName>
    </recommendedName>
</protein>
<dbReference type="PROSITE" id="PS50097">
    <property type="entry name" value="BTB"/>
    <property type="match status" value="1"/>
</dbReference>
<dbReference type="PROSITE" id="PS51886">
    <property type="entry name" value="TLDC"/>
    <property type="match status" value="3"/>
</dbReference>
<dbReference type="InterPro" id="IPR011333">
    <property type="entry name" value="SKP1/BTB/POZ_sf"/>
</dbReference>
<dbReference type="AlphaFoldDB" id="A0A3M6U4B3"/>
<organism evidence="4 5">
    <name type="scientific">Pocillopora damicornis</name>
    <name type="common">Cauliflower coral</name>
    <name type="synonym">Millepora damicornis</name>
    <dbReference type="NCBI Taxonomy" id="46731"/>
    <lineage>
        <taxon>Eukaryota</taxon>
        <taxon>Metazoa</taxon>
        <taxon>Cnidaria</taxon>
        <taxon>Anthozoa</taxon>
        <taxon>Hexacorallia</taxon>
        <taxon>Scleractinia</taxon>
        <taxon>Astrocoeniina</taxon>
        <taxon>Pocilloporidae</taxon>
        <taxon>Pocillopora</taxon>
    </lineage>
</organism>
<dbReference type="OrthoDB" id="2414723at2759"/>
<dbReference type="Proteomes" id="UP000275408">
    <property type="component" value="Unassembled WGS sequence"/>
</dbReference>
<keyword evidence="5" id="KW-1185">Reference proteome</keyword>
<evidence type="ECO:0000259" key="3">
    <source>
        <dbReference type="PROSITE" id="PS51886"/>
    </source>
</evidence>
<name>A0A3M6U4B3_POCDA</name>
<dbReference type="InterPro" id="IPR006571">
    <property type="entry name" value="TLDc_dom"/>
</dbReference>
<keyword evidence="1" id="KW-0175">Coiled coil</keyword>
<dbReference type="InterPro" id="IPR045068">
    <property type="entry name" value="BACURD1-3"/>
</dbReference>
<accession>A0A3M6U4B3</accession>
<feature type="domain" description="TLDc" evidence="3">
    <location>
        <begin position="960"/>
        <end position="1134"/>
    </location>
</feature>
<comment type="caution">
    <text evidence="4">The sequence shown here is derived from an EMBL/GenBank/DDBJ whole genome shotgun (WGS) entry which is preliminary data.</text>
</comment>
<dbReference type="GO" id="GO:0051260">
    <property type="term" value="P:protein homooligomerization"/>
    <property type="evidence" value="ECO:0007669"/>
    <property type="project" value="InterPro"/>
</dbReference>
<dbReference type="SUPFAM" id="SSF54695">
    <property type="entry name" value="POZ domain"/>
    <property type="match status" value="3"/>
</dbReference>
<feature type="domain" description="BTB" evidence="2">
    <location>
        <begin position="71"/>
        <end position="140"/>
    </location>
</feature>
<dbReference type="InterPro" id="IPR000210">
    <property type="entry name" value="BTB/POZ_dom"/>
</dbReference>
<proteinExistence type="predicted"/>
<sequence length="1134" mass="128243">MLYFLYKMSSSDLTSHNSEEDLSDYDEALDEVNKRIYEAFDILKRETRKARKEKRSLDKVAKKLEHVHFSTMVQLNVGGHLFSTSVATLSRDPGSMLHAMFSGRFDTKPSEDGSYFIDRDGTHFRYILNYLRSGQLVLPEDKIVRKELLNEAEFYQVQGIIDELKGKPFKDTLILSSDQRQTLINWLKDTMTNASNDYVLLYRASRNGWNASNFHACCDNKGPTVTVVKNGNFIFGGYTDQQWESHASGVYREASASFLFSLVNHSGLPPTKMALKDGREGYAIYCHGGHGPTFGGGADLRFPHAPNSNTCYVNLNNTYECPVGQNATTFFTGAQTFTIQEMEVFGFEKCICKHKGVEKMWRKMSSPKGPEEASDLPCDGAFEEVNKYIKGVYDILKQEANKVHKEREAFEEVAKKLEHVHFSKMLKLNVGGHLFSTSLSTMNKDPGSMLHAMFSGRFDTKPDEDGTYFIDRDGTHFRYILNYLRTGELVVPDDKTIRHELLIEAKFYQVEGIIKVLTPKLFQDSVILSFDQRQTLSNWCKDATDITNARDKLLYRASRDGWAASNFHSFCDNKGPTVTVIKSGNYTFGGYSEEQWDGSSGYKRAQNSFLFSLVNPSGLSPTKMSLRAGQEGHSIWCNGAFGPVFGGGGGCDLVISNGSNSKNNAVNLNNAYQCPSGQNENTFLTGNQNFLVTELEMSSFRKSQYLEDSLSDGSFEELYKHIDDVYDILKRETNKLRKEKEAFDEVAKKLDHVYFSKMLKLNVGGHMFTTSLETMTKDPGNATLIKMPSPRELEEVSELPSDEAFEEVNKYIIGVYDILKQEANKVYKEREAFDDVANKLEHVHFSKMLKLNVGGHLYSTSLSTMNKDPGSMLHAMFSGRFDTKPDEDGSYFIDRDGTHFRYILNYLRTGELIVPNDEIIRRELLAEVKFYQVEGMINELEPTPSADPIQTVIQPFKDSLILSSNQRQTLMNWLKNTPGVSKSDELLLYRASRDGWYSYNFHSCCDNKGPTVTVIESGDNIFGGFTEQSWESSGSYKSAENSFLFSLVNPSGLSPTKMPLKSGQEGYAMYCHTGYGPTFGGENYHDLCIFNTPNCNNNFAYLNNAYQCPSGQNAETFLTRSETFRLSEMEVYRL</sequence>
<dbReference type="Gene3D" id="3.30.710.10">
    <property type="entry name" value="Potassium Channel Kv1.1, Chain A"/>
    <property type="match status" value="3"/>
</dbReference>
<dbReference type="EMBL" id="RCHS01002271">
    <property type="protein sequence ID" value="RMX48525.1"/>
    <property type="molecule type" value="Genomic_DNA"/>
</dbReference>
<feature type="domain" description="TLDc" evidence="3">
    <location>
        <begin position="173"/>
        <end position="348"/>
    </location>
</feature>
<dbReference type="Pfam" id="PF02214">
    <property type="entry name" value="BTB_2"/>
    <property type="match status" value="3"/>
</dbReference>
<dbReference type="PANTHER" id="PTHR11145">
    <property type="entry name" value="BTB/POZ DOMAIN-CONTAINING ADAPTER FOR CUL3-MEDIATED RHOA DEGRADATION PROTEIN FAMILY MEMBER"/>
    <property type="match status" value="1"/>
</dbReference>
<evidence type="ECO:0000313" key="4">
    <source>
        <dbReference type="EMBL" id="RMX48525.1"/>
    </source>
</evidence>
<reference evidence="4 5" key="1">
    <citation type="journal article" date="2018" name="Sci. Rep.">
        <title>Comparative analysis of the Pocillopora damicornis genome highlights role of immune system in coral evolution.</title>
        <authorList>
            <person name="Cunning R."/>
            <person name="Bay R.A."/>
            <person name="Gillette P."/>
            <person name="Baker A.C."/>
            <person name="Traylor-Knowles N."/>
        </authorList>
    </citation>
    <scope>NUCLEOTIDE SEQUENCE [LARGE SCALE GENOMIC DNA]</scope>
    <source>
        <strain evidence="4">RSMAS</strain>
        <tissue evidence="4">Whole animal</tissue>
    </source>
</reference>
<feature type="coiled-coil region" evidence="1">
    <location>
        <begin position="15"/>
        <end position="63"/>
    </location>
</feature>
<gene>
    <name evidence="4" type="ORF">pdam_00008498</name>
</gene>
<dbReference type="SMART" id="SM00225">
    <property type="entry name" value="BTB"/>
    <property type="match status" value="3"/>
</dbReference>
<dbReference type="PANTHER" id="PTHR11145:SF8">
    <property type="entry name" value="RE57120P"/>
    <property type="match status" value="1"/>
</dbReference>
<evidence type="ECO:0008006" key="6">
    <source>
        <dbReference type="Google" id="ProtNLM"/>
    </source>
</evidence>
<dbReference type="SMART" id="SM00584">
    <property type="entry name" value="TLDc"/>
    <property type="match status" value="3"/>
</dbReference>